<evidence type="ECO:0000256" key="7">
    <source>
        <dbReference type="RuleBase" id="RU362042"/>
    </source>
</evidence>
<feature type="transmembrane region" description="Helical" evidence="7">
    <location>
        <begin position="145"/>
        <end position="163"/>
    </location>
</feature>
<dbReference type="PANTHER" id="PTHR43390">
    <property type="entry name" value="SIGNAL PEPTIDASE I"/>
    <property type="match status" value="1"/>
</dbReference>
<dbReference type="EC" id="3.4.21.89" evidence="3 7"/>
<dbReference type="InterPro" id="IPR019533">
    <property type="entry name" value="Peptidase_S26"/>
</dbReference>
<keyword evidence="5 7" id="KW-0378">Hydrolase</keyword>
<evidence type="ECO:0000256" key="5">
    <source>
        <dbReference type="ARBA" id="ARBA00022801"/>
    </source>
</evidence>
<dbReference type="NCBIfam" id="TIGR02227">
    <property type="entry name" value="sigpep_I_bact"/>
    <property type="match status" value="1"/>
</dbReference>
<evidence type="ECO:0000313" key="10">
    <source>
        <dbReference type="Proteomes" id="UP001144471"/>
    </source>
</evidence>
<gene>
    <name evidence="9" type="ORF">PM10SUCC1_00630</name>
</gene>
<feature type="active site" evidence="6">
    <location>
        <position position="216"/>
    </location>
</feature>
<dbReference type="GO" id="GO:0016020">
    <property type="term" value="C:membrane"/>
    <property type="evidence" value="ECO:0007669"/>
    <property type="project" value="UniProtKB-SubCell"/>
</dbReference>
<dbReference type="GO" id="GO:0004252">
    <property type="term" value="F:serine-type endopeptidase activity"/>
    <property type="evidence" value="ECO:0007669"/>
    <property type="project" value="InterPro"/>
</dbReference>
<feature type="active site" evidence="6">
    <location>
        <position position="177"/>
    </location>
</feature>
<comment type="subcellular location">
    <subcellularLocation>
        <location evidence="7">Membrane</location>
        <topology evidence="7">Single-pass type II membrane protein</topology>
    </subcellularLocation>
</comment>
<proteinExistence type="inferred from homology"/>
<keyword evidence="7" id="KW-0472">Membrane</keyword>
<dbReference type="PRINTS" id="PR00727">
    <property type="entry name" value="LEADERPTASE"/>
</dbReference>
<keyword evidence="7" id="KW-1133">Transmembrane helix</keyword>
<evidence type="ECO:0000256" key="6">
    <source>
        <dbReference type="PIRSR" id="PIRSR600223-1"/>
    </source>
</evidence>
<dbReference type="InterPro" id="IPR019756">
    <property type="entry name" value="Pept_S26A_signal_pept_1_Ser-AS"/>
</dbReference>
<dbReference type="AlphaFoldDB" id="A0A9W6GFY3"/>
<dbReference type="Gene3D" id="2.10.109.10">
    <property type="entry name" value="Umud Fragment, subunit A"/>
    <property type="match status" value="1"/>
</dbReference>
<evidence type="ECO:0000256" key="2">
    <source>
        <dbReference type="ARBA" id="ARBA00009370"/>
    </source>
</evidence>
<evidence type="ECO:0000256" key="3">
    <source>
        <dbReference type="ARBA" id="ARBA00013208"/>
    </source>
</evidence>
<evidence type="ECO:0000256" key="4">
    <source>
        <dbReference type="ARBA" id="ARBA00022670"/>
    </source>
</evidence>
<dbReference type="InterPro" id="IPR019758">
    <property type="entry name" value="Pept_S26A_signal_pept_1_CS"/>
</dbReference>
<dbReference type="RefSeq" id="WP_281832233.1">
    <property type="nucleotide sequence ID" value="NZ_BSDY01000001.1"/>
</dbReference>
<keyword evidence="4 7" id="KW-0645">Protease</keyword>
<keyword evidence="10" id="KW-1185">Reference proteome</keyword>
<dbReference type="PANTHER" id="PTHR43390:SF1">
    <property type="entry name" value="CHLOROPLAST PROCESSING PEPTIDASE"/>
    <property type="match status" value="1"/>
</dbReference>
<evidence type="ECO:0000259" key="8">
    <source>
        <dbReference type="Pfam" id="PF10502"/>
    </source>
</evidence>
<protein>
    <recommendedName>
        <fullName evidence="3 7">Signal peptidase I</fullName>
        <ecNumber evidence="3 7">3.4.21.89</ecNumber>
    </recommendedName>
</protein>
<dbReference type="GO" id="GO:0006465">
    <property type="term" value="P:signal peptide processing"/>
    <property type="evidence" value="ECO:0007669"/>
    <property type="project" value="InterPro"/>
</dbReference>
<name>A0A9W6GFY3_9FUSO</name>
<feature type="transmembrane region" description="Helical" evidence="7">
    <location>
        <begin position="84"/>
        <end position="102"/>
    </location>
</feature>
<feature type="transmembrane region" description="Helical" evidence="7">
    <location>
        <begin position="29"/>
        <end position="48"/>
    </location>
</feature>
<sequence length="313" mass="36067">MGRSTEDKKKDSQSLCYEVVLPGLGSKNYILSSVFIFLLIYKTYSYITPEVTDYSLGIEVLIFIGWIINYLIKFLELEKLDEKFKDIIYSLIFPGLDLLISGKKLMGILVLSGYLLLLSSGSLLSGLYHFIYLFLYKRIIRYRKLAVIFLIYNLFLEFPLLYLEEVKNKAFYIASGSMEPTLTVGEEYLARATDDIQAGDICIFYPNDAYSNMFAKRVVGIEGDRLMLDKNKLYLNGSEVEGISYSSRGDLKEGQEIIVKKNKVYVLGDNTEKSYDSREFGMIDKKYIYGKVTKKTGSDSYLIDRWKVNRDRK</sequence>
<evidence type="ECO:0000313" key="9">
    <source>
        <dbReference type="EMBL" id="GLI54548.1"/>
    </source>
</evidence>
<comment type="similarity">
    <text evidence="2 7">Belongs to the peptidase S26 family.</text>
</comment>
<feature type="domain" description="Peptidase S26" evidence="8">
    <location>
        <begin position="163"/>
        <end position="293"/>
    </location>
</feature>
<dbReference type="PROSITE" id="PS00501">
    <property type="entry name" value="SPASE_I_1"/>
    <property type="match status" value="1"/>
</dbReference>
<organism evidence="9 10">
    <name type="scientific">Propionigenium maris DSM 9537</name>
    <dbReference type="NCBI Taxonomy" id="1123000"/>
    <lineage>
        <taxon>Bacteria</taxon>
        <taxon>Fusobacteriati</taxon>
        <taxon>Fusobacteriota</taxon>
        <taxon>Fusobacteriia</taxon>
        <taxon>Fusobacteriales</taxon>
        <taxon>Fusobacteriaceae</taxon>
        <taxon>Propionigenium</taxon>
    </lineage>
</organism>
<reference evidence="9" key="1">
    <citation type="submission" date="2022-12" db="EMBL/GenBank/DDBJ databases">
        <title>Reference genome sequencing for broad-spectrum identification of bacterial and archaeal isolates by mass spectrometry.</title>
        <authorList>
            <person name="Sekiguchi Y."/>
            <person name="Tourlousse D.M."/>
        </authorList>
    </citation>
    <scope>NUCLEOTIDE SEQUENCE</scope>
    <source>
        <strain evidence="9">10succ1</strain>
    </source>
</reference>
<keyword evidence="7" id="KW-0812">Transmembrane</keyword>
<dbReference type="GO" id="GO:0009003">
    <property type="term" value="F:signal peptidase activity"/>
    <property type="evidence" value="ECO:0007669"/>
    <property type="project" value="UniProtKB-EC"/>
</dbReference>
<evidence type="ECO:0000256" key="1">
    <source>
        <dbReference type="ARBA" id="ARBA00000677"/>
    </source>
</evidence>
<feature type="transmembrane region" description="Helical" evidence="7">
    <location>
        <begin position="108"/>
        <end position="133"/>
    </location>
</feature>
<dbReference type="PROSITE" id="PS00761">
    <property type="entry name" value="SPASE_I_3"/>
    <property type="match status" value="1"/>
</dbReference>
<comment type="caution">
    <text evidence="7">Lacks conserved residue(s) required for the propagation of feature annotation.</text>
</comment>
<dbReference type="SUPFAM" id="SSF51306">
    <property type="entry name" value="LexA/Signal peptidase"/>
    <property type="match status" value="1"/>
</dbReference>
<accession>A0A9W6GFY3</accession>
<dbReference type="Proteomes" id="UP001144471">
    <property type="component" value="Unassembled WGS sequence"/>
</dbReference>
<dbReference type="CDD" id="cd06530">
    <property type="entry name" value="S26_SPase_I"/>
    <property type="match status" value="1"/>
</dbReference>
<dbReference type="Pfam" id="PF10502">
    <property type="entry name" value="Peptidase_S26"/>
    <property type="match status" value="1"/>
</dbReference>
<dbReference type="InterPro" id="IPR036286">
    <property type="entry name" value="LexA/Signal_pep-like_sf"/>
</dbReference>
<dbReference type="EMBL" id="BSDY01000001">
    <property type="protein sequence ID" value="GLI54548.1"/>
    <property type="molecule type" value="Genomic_DNA"/>
</dbReference>
<comment type="caution">
    <text evidence="9">The sequence shown here is derived from an EMBL/GenBank/DDBJ whole genome shotgun (WGS) entry which is preliminary data.</text>
</comment>
<comment type="catalytic activity">
    <reaction evidence="1 7">
        <text>Cleavage of hydrophobic, N-terminal signal or leader sequences from secreted and periplasmic proteins.</text>
        <dbReference type="EC" id="3.4.21.89"/>
    </reaction>
</comment>
<dbReference type="InterPro" id="IPR000223">
    <property type="entry name" value="Pept_S26A_signal_pept_1"/>
</dbReference>
<feature type="transmembrane region" description="Helical" evidence="7">
    <location>
        <begin position="54"/>
        <end position="72"/>
    </location>
</feature>